<name>A0A934M8J2_9MICO</name>
<dbReference type="Proteomes" id="UP000602087">
    <property type="component" value="Unassembled WGS sequence"/>
</dbReference>
<dbReference type="SUPFAM" id="SSF46785">
    <property type="entry name" value="Winged helix' DNA-binding domain"/>
    <property type="match status" value="1"/>
</dbReference>
<comment type="caution">
    <text evidence="2">The sequence shown here is derived from an EMBL/GenBank/DDBJ whole genome shotgun (WGS) entry which is preliminary data.</text>
</comment>
<proteinExistence type="predicted"/>
<dbReference type="InterPro" id="IPR036388">
    <property type="entry name" value="WH-like_DNA-bd_sf"/>
</dbReference>
<gene>
    <name evidence="2" type="ORF">JAV76_01175</name>
</gene>
<evidence type="ECO:0000259" key="1">
    <source>
        <dbReference type="Pfam" id="PF13601"/>
    </source>
</evidence>
<sequence length="106" mass="11438">MSPVAPRFDDLVHAPTRLSVVSLLAATEHADFRFVRDSVGLSDSALSKQLSTLEDAGYVALRKTFEGKRARTFVTLTPDGRRALAGHLAALREIVARSGMDLAADD</sequence>
<keyword evidence="3" id="KW-1185">Reference proteome</keyword>
<protein>
    <submittedName>
        <fullName evidence="2">Transcriptional regulator</fullName>
    </submittedName>
</protein>
<dbReference type="Gene3D" id="1.10.10.10">
    <property type="entry name" value="Winged helix-like DNA-binding domain superfamily/Winged helix DNA-binding domain"/>
    <property type="match status" value="1"/>
</dbReference>
<organism evidence="2 3">
    <name type="scientific">Sanguibacter suaedae</name>
    <dbReference type="NCBI Taxonomy" id="2795737"/>
    <lineage>
        <taxon>Bacteria</taxon>
        <taxon>Bacillati</taxon>
        <taxon>Actinomycetota</taxon>
        <taxon>Actinomycetes</taxon>
        <taxon>Micrococcales</taxon>
        <taxon>Sanguibacteraceae</taxon>
        <taxon>Sanguibacter</taxon>
    </lineage>
</organism>
<dbReference type="PANTHER" id="PTHR37318">
    <property type="entry name" value="BSL7504 PROTEIN"/>
    <property type="match status" value="1"/>
</dbReference>
<accession>A0A934M8J2</accession>
<dbReference type="InterPro" id="IPR036390">
    <property type="entry name" value="WH_DNA-bd_sf"/>
</dbReference>
<dbReference type="InterPro" id="IPR027395">
    <property type="entry name" value="WH_DNA-bd_dom"/>
</dbReference>
<dbReference type="Pfam" id="PF13601">
    <property type="entry name" value="HTH_34"/>
    <property type="match status" value="1"/>
</dbReference>
<feature type="domain" description="Winged helix DNA-binding" evidence="1">
    <location>
        <begin position="17"/>
        <end position="95"/>
    </location>
</feature>
<dbReference type="PANTHER" id="PTHR37318:SF1">
    <property type="entry name" value="BSL7504 PROTEIN"/>
    <property type="match status" value="1"/>
</dbReference>
<evidence type="ECO:0000313" key="3">
    <source>
        <dbReference type="Proteomes" id="UP000602087"/>
    </source>
</evidence>
<reference evidence="2" key="1">
    <citation type="submission" date="2020-12" db="EMBL/GenBank/DDBJ databases">
        <title>Sanguibacter suaedae sp. nov., isolated from Suaeda aralocaspica.</title>
        <authorList>
            <person name="Ma Q."/>
        </authorList>
    </citation>
    <scope>NUCLEOTIDE SEQUENCE</scope>
    <source>
        <strain evidence="2">YZGR15</strain>
    </source>
</reference>
<dbReference type="AlphaFoldDB" id="A0A934M8J2"/>
<dbReference type="RefSeq" id="WP_198732180.1">
    <property type="nucleotide sequence ID" value="NZ_JAEINH010000001.1"/>
</dbReference>
<dbReference type="EMBL" id="JAEINH010000001">
    <property type="protein sequence ID" value="MBI9113620.1"/>
    <property type="molecule type" value="Genomic_DNA"/>
</dbReference>
<evidence type="ECO:0000313" key="2">
    <source>
        <dbReference type="EMBL" id="MBI9113620.1"/>
    </source>
</evidence>